<dbReference type="InterPro" id="IPR036721">
    <property type="entry name" value="RCK_C_sf"/>
</dbReference>
<dbReference type="PANTHER" id="PTHR43652">
    <property type="entry name" value="BASIC AMINO ACID ANTIPORTER YFCC-RELATED"/>
    <property type="match status" value="1"/>
</dbReference>
<feature type="transmembrane region" description="Helical" evidence="7">
    <location>
        <begin position="30"/>
        <end position="49"/>
    </location>
</feature>
<evidence type="ECO:0000313" key="9">
    <source>
        <dbReference type="EMBL" id="PSJ54221.1"/>
    </source>
</evidence>
<dbReference type="GO" id="GO:0008324">
    <property type="term" value="F:monoatomic cation transmembrane transporter activity"/>
    <property type="evidence" value="ECO:0007669"/>
    <property type="project" value="InterPro"/>
</dbReference>
<feature type="domain" description="RCK C-terminal" evidence="8">
    <location>
        <begin position="298"/>
        <end position="383"/>
    </location>
</feature>
<dbReference type="AlphaFoldDB" id="A0A2P7RVI9"/>
<feature type="transmembrane region" description="Helical" evidence="7">
    <location>
        <begin position="475"/>
        <end position="495"/>
    </location>
</feature>
<dbReference type="Pfam" id="PF02080">
    <property type="entry name" value="TrkA_C"/>
    <property type="match status" value="2"/>
</dbReference>
<evidence type="ECO:0000256" key="6">
    <source>
        <dbReference type="ARBA" id="ARBA00023136"/>
    </source>
</evidence>
<dbReference type="InterPro" id="IPR006037">
    <property type="entry name" value="RCK_C"/>
</dbReference>
<keyword evidence="10" id="KW-1185">Reference proteome</keyword>
<evidence type="ECO:0000256" key="2">
    <source>
        <dbReference type="ARBA" id="ARBA00022448"/>
    </source>
</evidence>
<feature type="transmembrane region" description="Helical" evidence="7">
    <location>
        <begin position="56"/>
        <end position="80"/>
    </location>
</feature>
<evidence type="ECO:0000256" key="7">
    <source>
        <dbReference type="SAM" id="Phobius"/>
    </source>
</evidence>
<keyword evidence="6 7" id="KW-0472">Membrane</keyword>
<dbReference type="RefSeq" id="WP_106774910.1">
    <property type="nucleotide sequence ID" value="NZ_PXYK01000031.1"/>
</dbReference>
<feature type="transmembrane region" description="Helical" evidence="7">
    <location>
        <begin position="7"/>
        <end position="24"/>
    </location>
</feature>
<comment type="caution">
    <text evidence="9">The sequence shown here is derived from an EMBL/GenBank/DDBJ whole genome shotgun (WGS) entry which is preliminary data.</text>
</comment>
<sequence length="590" mass="62187">MTQDQIFAFAVLSGLMLLFIWGRLRYDLVAVIALLAAVFTGIVPHKAAFSGFGDDIVIIVASALVVSAAVERSGIIGAALHRISPKITSVQGQIVVLVTTVTVLSAFVKNIGALAMMIPVAFQMARRSNASPSWFLMPMAFGSLLGGLITLVGTSPNIIVSRMREELTGQPFGMFDFTPVGLGIAVAGVAFLIFGYRLLPGGRKAVATMDEAIDLKDYMTEARVLATSSVVGQTTSDLSKLCDYEILVTGVIRHGPERLSLLPDAVLVAGDIVLLEGDPEALERAIGRAGLELEGEGRVTGARGAGEVGGIEAVIGATSILVGQTAKRMALHERFNINLLAVSRSGERFTERLRDITLQPGDVLVLKGDLGRFPDKLKELGILPLAEREIRLGNVRQGLLPVAILGGAMTLTTLGVLPVSTAFFTAAVLTVLCGALSLREAYEAIDWPILVMLGALIPVSESIRTTGGADLIAGWVYQFAGTLPSYGSLALIMVATMAVTPFLNNAATVLVMAPIAATFAGQIGSRPDAFLMAVSVGAACDFLTPVGHQCNTLVMGPGGYRFGDYWKLGLPLSFIVVALGVPLILFVWPL</sequence>
<dbReference type="SUPFAM" id="SSF116726">
    <property type="entry name" value="TrkA C-terminal domain-like"/>
    <property type="match status" value="2"/>
</dbReference>
<feature type="transmembrane region" description="Helical" evidence="7">
    <location>
        <begin position="134"/>
        <end position="160"/>
    </location>
</feature>
<keyword evidence="2" id="KW-0813">Transport</keyword>
<dbReference type="Pfam" id="PF03600">
    <property type="entry name" value="CitMHS"/>
    <property type="match status" value="1"/>
</dbReference>
<gene>
    <name evidence="9" type="ORF">C7I84_24850</name>
</gene>
<dbReference type="Proteomes" id="UP000241229">
    <property type="component" value="Unassembled WGS sequence"/>
</dbReference>
<dbReference type="GO" id="GO:0005886">
    <property type="term" value="C:plasma membrane"/>
    <property type="evidence" value="ECO:0007669"/>
    <property type="project" value="TreeGrafter"/>
</dbReference>
<dbReference type="GO" id="GO:0006813">
    <property type="term" value="P:potassium ion transport"/>
    <property type="evidence" value="ECO:0007669"/>
    <property type="project" value="InterPro"/>
</dbReference>
<dbReference type="CDD" id="cd01115">
    <property type="entry name" value="SLC13_permease"/>
    <property type="match status" value="1"/>
</dbReference>
<evidence type="ECO:0000256" key="1">
    <source>
        <dbReference type="ARBA" id="ARBA00004141"/>
    </source>
</evidence>
<dbReference type="InterPro" id="IPR004680">
    <property type="entry name" value="Cit_transptr-like_dom"/>
</dbReference>
<evidence type="ECO:0000259" key="8">
    <source>
        <dbReference type="PROSITE" id="PS51202"/>
    </source>
</evidence>
<organism evidence="9 10">
    <name type="scientific">Kumtagia ephedrae</name>
    <dbReference type="NCBI Taxonomy" id="2116701"/>
    <lineage>
        <taxon>Bacteria</taxon>
        <taxon>Pseudomonadati</taxon>
        <taxon>Pseudomonadota</taxon>
        <taxon>Alphaproteobacteria</taxon>
        <taxon>Hyphomicrobiales</taxon>
        <taxon>Phyllobacteriaceae</taxon>
        <taxon>Kumtagia</taxon>
    </lineage>
</organism>
<feature type="transmembrane region" description="Helical" evidence="7">
    <location>
        <begin position="180"/>
        <end position="199"/>
    </location>
</feature>
<keyword evidence="3 7" id="KW-0812">Transmembrane</keyword>
<dbReference type="PROSITE" id="PS51202">
    <property type="entry name" value="RCK_C"/>
    <property type="match status" value="2"/>
</dbReference>
<comment type="subcellular location">
    <subcellularLocation>
        <location evidence="1">Membrane</location>
        <topology evidence="1">Multi-pass membrane protein</topology>
    </subcellularLocation>
</comment>
<dbReference type="Gene3D" id="3.30.70.1450">
    <property type="entry name" value="Regulator of K+ conductance, C-terminal domain"/>
    <property type="match status" value="2"/>
</dbReference>
<reference evidence="9 10" key="1">
    <citation type="submission" date="2018-03" db="EMBL/GenBank/DDBJ databases">
        <title>The draft genome of Mesorhizobium sp. 6GN-30.</title>
        <authorList>
            <person name="Liu L."/>
            <person name="Li L."/>
            <person name="Wang T."/>
            <person name="Zhang X."/>
            <person name="Liang L."/>
        </authorList>
    </citation>
    <scope>NUCLEOTIDE SEQUENCE [LARGE SCALE GENOMIC DNA]</scope>
    <source>
        <strain evidence="9 10">6GN30</strain>
    </source>
</reference>
<feature type="transmembrane region" description="Helical" evidence="7">
    <location>
        <begin position="568"/>
        <end position="588"/>
    </location>
</feature>
<accession>A0A2P7RVI9</accession>
<evidence type="ECO:0000256" key="5">
    <source>
        <dbReference type="ARBA" id="ARBA00022989"/>
    </source>
</evidence>
<dbReference type="InterPro" id="IPR051679">
    <property type="entry name" value="DASS-Related_Transporters"/>
</dbReference>
<feature type="domain" description="RCK C-terminal" evidence="8">
    <location>
        <begin position="206"/>
        <end position="291"/>
    </location>
</feature>
<evidence type="ECO:0000313" key="10">
    <source>
        <dbReference type="Proteomes" id="UP000241229"/>
    </source>
</evidence>
<dbReference type="EMBL" id="PXYK01000031">
    <property type="protein sequence ID" value="PSJ54221.1"/>
    <property type="molecule type" value="Genomic_DNA"/>
</dbReference>
<proteinExistence type="predicted"/>
<keyword evidence="4" id="KW-0677">Repeat</keyword>
<feature type="transmembrane region" description="Helical" evidence="7">
    <location>
        <begin position="398"/>
        <end position="416"/>
    </location>
</feature>
<dbReference type="OrthoDB" id="9809303at2"/>
<protein>
    <submittedName>
        <fullName evidence="9">SLC13 family permease</fullName>
    </submittedName>
</protein>
<evidence type="ECO:0000256" key="3">
    <source>
        <dbReference type="ARBA" id="ARBA00022692"/>
    </source>
</evidence>
<keyword evidence="5 7" id="KW-1133">Transmembrane helix</keyword>
<name>A0A2P7RVI9_9HYPH</name>
<dbReference type="PANTHER" id="PTHR43652:SF2">
    <property type="entry name" value="BASIC AMINO ACID ANTIPORTER YFCC-RELATED"/>
    <property type="match status" value="1"/>
</dbReference>
<evidence type="ECO:0000256" key="4">
    <source>
        <dbReference type="ARBA" id="ARBA00022737"/>
    </source>
</evidence>
<feature type="transmembrane region" description="Helical" evidence="7">
    <location>
        <begin position="92"/>
        <end position="122"/>
    </location>
</feature>
<feature type="transmembrane region" description="Helical" evidence="7">
    <location>
        <begin position="502"/>
        <end position="523"/>
    </location>
</feature>